<accession>A0A9X2ZG65</accession>
<keyword evidence="3" id="KW-1185">Reference proteome</keyword>
<gene>
    <name evidence="2" type="ORF">OIU83_20710</name>
</gene>
<evidence type="ECO:0008006" key="4">
    <source>
        <dbReference type="Google" id="ProtNLM"/>
    </source>
</evidence>
<keyword evidence="1" id="KW-0732">Signal</keyword>
<dbReference type="RefSeq" id="WP_264208174.1">
    <property type="nucleotide sequence ID" value="NZ_JAOZEW010000027.1"/>
</dbReference>
<sequence>MKTIQAAIAFAFILFTINPAFAQYGNGYGNGGYGNGYGGGGYGNGNGYGSGRMSQGMGGQSNFNTKPKEVPVEETVAKIMEDMKTELNLDALQEIAISNVLTESIKEQGILLKNESSSQEDKISQIQALSEVTNKRVTQFLDNGQKEKYTIYIEQRKNQTGTKKSKKKK</sequence>
<evidence type="ECO:0000256" key="1">
    <source>
        <dbReference type="SAM" id="SignalP"/>
    </source>
</evidence>
<evidence type="ECO:0000313" key="2">
    <source>
        <dbReference type="EMBL" id="MCV9930095.1"/>
    </source>
</evidence>
<comment type="caution">
    <text evidence="2">The sequence shown here is derived from an EMBL/GenBank/DDBJ whole genome shotgun (WGS) entry which is preliminary data.</text>
</comment>
<dbReference type="EMBL" id="JAOZEW010000027">
    <property type="protein sequence ID" value="MCV9930095.1"/>
    <property type="molecule type" value="Genomic_DNA"/>
</dbReference>
<proteinExistence type="predicted"/>
<reference evidence="2" key="1">
    <citation type="submission" date="2022-10" db="EMBL/GenBank/DDBJ databases">
        <title>Two novel species of Flavobacterium.</title>
        <authorList>
            <person name="Liu Q."/>
            <person name="Xin Y.-H."/>
        </authorList>
    </citation>
    <scope>NUCLEOTIDE SEQUENCE</scope>
    <source>
        <strain evidence="2">LS1R49</strain>
    </source>
</reference>
<dbReference type="Proteomes" id="UP001151079">
    <property type="component" value="Unassembled WGS sequence"/>
</dbReference>
<feature type="signal peptide" evidence="1">
    <location>
        <begin position="1"/>
        <end position="22"/>
    </location>
</feature>
<name>A0A9X2ZG65_9FLAO</name>
<organism evidence="2 3">
    <name type="scientific">Flavobacterium shii</name>
    <dbReference type="NCBI Taxonomy" id="2987687"/>
    <lineage>
        <taxon>Bacteria</taxon>
        <taxon>Pseudomonadati</taxon>
        <taxon>Bacteroidota</taxon>
        <taxon>Flavobacteriia</taxon>
        <taxon>Flavobacteriales</taxon>
        <taxon>Flavobacteriaceae</taxon>
        <taxon>Flavobacterium</taxon>
    </lineage>
</organism>
<protein>
    <recommendedName>
        <fullName evidence="4">DUF4168 domain-containing protein</fullName>
    </recommendedName>
</protein>
<dbReference type="AlphaFoldDB" id="A0A9X2ZG65"/>
<feature type="chain" id="PRO_5040819103" description="DUF4168 domain-containing protein" evidence="1">
    <location>
        <begin position="23"/>
        <end position="169"/>
    </location>
</feature>
<evidence type="ECO:0000313" key="3">
    <source>
        <dbReference type="Proteomes" id="UP001151079"/>
    </source>
</evidence>